<feature type="domain" description="Mitochondrial splicing suppressor 51-like C-terminal" evidence="1">
    <location>
        <begin position="218"/>
        <end position="373"/>
    </location>
</feature>
<comment type="caution">
    <text evidence="2">The sequence shown here is derived from an EMBL/GenBank/DDBJ whole genome shotgun (WGS) entry which is preliminary data.</text>
</comment>
<dbReference type="PANTHER" id="PTHR47570:SF2">
    <property type="entry name" value="MYND-TYPE DOMAIN-CONTAINING PROTEIN"/>
    <property type="match status" value="1"/>
</dbReference>
<gene>
    <name evidence="2" type="ORF">FB45DRAFT_1094356</name>
</gene>
<name>A0AAD7BGC1_9AGAR</name>
<dbReference type="EMBL" id="JARKIF010000017">
    <property type="protein sequence ID" value="KAJ7620264.1"/>
    <property type="molecule type" value="Genomic_DNA"/>
</dbReference>
<accession>A0AAD7BGC1</accession>
<dbReference type="InterPro" id="IPR046824">
    <property type="entry name" value="Mss51-like_C"/>
</dbReference>
<dbReference type="SUPFAM" id="SSF144232">
    <property type="entry name" value="HIT/MYND zinc finger-like"/>
    <property type="match status" value="1"/>
</dbReference>
<evidence type="ECO:0000259" key="1">
    <source>
        <dbReference type="Pfam" id="PF20179"/>
    </source>
</evidence>
<evidence type="ECO:0000313" key="2">
    <source>
        <dbReference type="EMBL" id="KAJ7620264.1"/>
    </source>
</evidence>
<dbReference type="PANTHER" id="PTHR47570">
    <property type="entry name" value="ZINC ION BINDING PROTEIN"/>
    <property type="match status" value="1"/>
</dbReference>
<dbReference type="Proteomes" id="UP001221142">
    <property type="component" value="Unassembled WGS sequence"/>
</dbReference>
<reference evidence="2" key="1">
    <citation type="submission" date="2023-03" db="EMBL/GenBank/DDBJ databases">
        <title>Massive genome expansion in bonnet fungi (Mycena s.s.) driven by repeated elements and novel gene families across ecological guilds.</title>
        <authorList>
            <consortium name="Lawrence Berkeley National Laboratory"/>
            <person name="Harder C.B."/>
            <person name="Miyauchi S."/>
            <person name="Viragh M."/>
            <person name="Kuo A."/>
            <person name="Thoen E."/>
            <person name="Andreopoulos B."/>
            <person name="Lu D."/>
            <person name="Skrede I."/>
            <person name="Drula E."/>
            <person name="Henrissat B."/>
            <person name="Morin E."/>
            <person name="Kohler A."/>
            <person name="Barry K."/>
            <person name="LaButti K."/>
            <person name="Morin E."/>
            <person name="Salamov A."/>
            <person name="Lipzen A."/>
            <person name="Mereny Z."/>
            <person name="Hegedus B."/>
            <person name="Baldrian P."/>
            <person name="Stursova M."/>
            <person name="Weitz H."/>
            <person name="Taylor A."/>
            <person name="Grigoriev I.V."/>
            <person name="Nagy L.G."/>
            <person name="Martin F."/>
            <person name="Kauserud H."/>
        </authorList>
    </citation>
    <scope>NUCLEOTIDE SEQUENCE</scope>
    <source>
        <strain evidence="2">9284</strain>
    </source>
</reference>
<dbReference type="AlphaFoldDB" id="A0AAD7BGC1"/>
<protein>
    <recommendedName>
        <fullName evidence="1">Mitochondrial splicing suppressor 51-like C-terminal domain-containing protein</fullName>
    </recommendedName>
</protein>
<sequence length="467" mass="51740">MLTAYRNEKCANLAAHAKECHQVMRDEWNRIKDHPSMPFATGRPGKVCASLAVLACSACKMMILCSPECMKEVWWLHKISCAAYKRDGENLPRFKAIADQFPWTKRGYTAFGPLHDPIPLAQFGLLGMDRREVGYWSTNAKDDECLGDILSLRAPWLPLSEHDGWRLPQEHIPSLSRLHGPNAICPPSPPVFKDSWTSYYQWRGLPLASPAALLLHWPLAVYACLKELGFSTVPSLSRRRKLTVHFVGAREELTFIPIFGELALLFPNTDLDLIMFGPSVWEAGRCAVPMGYAQSNRPCVYTYTAPAACGGGTLRVVLDSTSEYYRPSRKRSEHPDAIVALNASLDLSISWDHVIYLAAEFSIPFAVTDFNEGRVAQVRFDDMVLLLSAPCPPTKNAGLLQIRNNIKRVVNEVQIADIPGTCAALKKAKDRPARLNEFMCPAQRIPMGSYCPGAANACIKGIVPGGG</sequence>
<dbReference type="Pfam" id="PF20179">
    <property type="entry name" value="MSS51_C"/>
    <property type="match status" value="1"/>
</dbReference>
<evidence type="ECO:0000313" key="3">
    <source>
        <dbReference type="Proteomes" id="UP001221142"/>
    </source>
</evidence>
<dbReference type="Gene3D" id="6.10.140.2220">
    <property type="match status" value="1"/>
</dbReference>
<proteinExistence type="predicted"/>
<organism evidence="2 3">
    <name type="scientific">Roridomyces roridus</name>
    <dbReference type="NCBI Taxonomy" id="1738132"/>
    <lineage>
        <taxon>Eukaryota</taxon>
        <taxon>Fungi</taxon>
        <taxon>Dikarya</taxon>
        <taxon>Basidiomycota</taxon>
        <taxon>Agaricomycotina</taxon>
        <taxon>Agaricomycetes</taxon>
        <taxon>Agaricomycetidae</taxon>
        <taxon>Agaricales</taxon>
        <taxon>Marasmiineae</taxon>
        <taxon>Mycenaceae</taxon>
        <taxon>Roridomyces</taxon>
    </lineage>
</organism>
<keyword evidence="3" id="KW-1185">Reference proteome</keyword>